<dbReference type="GO" id="GO:0000030">
    <property type="term" value="F:mannosyltransferase activity"/>
    <property type="evidence" value="ECO:0007669"/>
    <property type="project" value="TreeGrafter"/>
</dbReference>
<dbReference type="EMBL" id="FMXR01000005">
    <property type="protein sequence ID" value="SDB06721.1"/>
    <property type="molecule type" value="Genomic_DNA"/>
</dbReference>
<dbReference type="GO" id="GO:0051999">
    <property type="term" value="P:mannosyl-inositol phosphorylceramide biosynthetic process"/>
    <property type="evidence" value="ECO:0007669"/>
    <property type="project" value="TreeGrafter"/>
</dbReference>
<dbReference type="OrthoDB" id="9802987at2"/>
<keyword evidence="1 2" id="KW-0808">Transferase</keyword>
<evidence type="ECO:0000313" key="2">
    <source>
        <dbReference type="EMBL" id="SDB06721.1"/>
    </source>
</evidence>
<gene>
    <name evidence="2" type="ORF">SAMN02910417_00478</name>
</gene>
<organism evidence="2 3">
    <name type="scientific">Eubacterium oxidoreducens</name>
    <dbReference type="NCBI Taxonomy" id="1732"/>
    <lineage>
        <taxon>Bacteria</taxon>
        <taxon>Bacillati</taxon>
        <taxon>Bacillota</taxon>
        <taxon>Clostridia</taxon>
        <taxon>Eubacteriales</taxon>
        <taxon>Eubacteriaceae</taxon>
        <taxon>Eubacterium</taxon>
    </lineage>
</organism>
<evidence type="ECO:0000256" key="1">
    <source>
        <dbReference type="ARBA" id="ARBA00022679"/>
    </source>
</evidence>
<dbReference type="InterPro" id="IPR007577">
    <property type="entry name" value="GlycoTrfase_DXD_sugar-bd_CS"/>
</dbReference>
<reference evidence="2 3" key="1">
    <citation type="submission" date="2016-10" db="EMBL/GenBank/DDBJ databases">
        <authorList>
            <person name="de Groot N.N."/>
        </authorList>
    </citation>
    <scope>NUCLEOTIDE SEQUENCE [LARGE SCALE GENOMIC DNA]</scope>
    <source>
        <strain evidence="2 3">DSM 3217</strain>
    </source>
</reference>
<dbReference type="Pfam" id="PF04488">
    <property type="entry name" value="Gly_transf_sug"/>
    <property type="match status" value="1"/>
</dbReference>
<dbReference type="SUPFAM" id="SSF53448">
    <property type="entry name" value="Nucleotide-diphospho-sugar transferases"/>
    <property type="match status" value="1"/>
</dbReference>
<dbReference type="GO" id="GO:0016020">
    <property type="term" value="C:membrane"/>
    <property type="evidence" value="ECO:0007669"/>
    <property type="project" value="GOC"/>
</dbReference>
<dbReference type="RefSeq" id="WP_090171806.1">
    <property type="nucleotide sequence ID" value="NZ_FMXR01000005.1"/>
</dbReference>
<accession>A0A1G6AE78</accession>
<keyword evidence="3" id="KW-1185">Reference proteome</keyword>
<dbReference type="STRING" id="1732.SAMN02910417_00478"/>
<dbReference type="PANTHER" id="PTHR32385:SF15">
    <property type="entry name" value="INOSITOL PHOSPHOCERAMIDE MANNOSYLTRANSFERASE 1"/>
    <property type="match status" value="1"/>
</dbReference>
<dbReference type="Proteomes" id="UP000199228">
    <property type="component" value="Unassembled WGS sequence"/>
</dbReference>
<sequence length="240" mass="27984">MIPKIVHYCWFGGNEMPDKVKRCMDSWHENLPDYQFIEWNEKNFDVYSSAYVKEAYENKKYAFVSDVARAQALKEYGGIYLDTDVMVFQSFDKILDHRCVFGFEYGNWIATSFMACEKNHPALDIFVSSYEGAHFMNADGTMNTTTNVQRLTHILEGRGLKRNNEKQEIQDGIVIYPIEYFSPYDYVNCIMEKTDNSICAHLFFVSWMSKKEQTKKVVKGLISKTLGKNVLEKIRKNKEG</sequence>
<dbReference type="InterPro" id="IPR029044">
    <property type="entry name" value="Nucleotide-diphossugar_trans"/>
</dbReference>
<name>A0A1G6AE78_EUBOX</name>
<protein>
    <submittedName>
        <fullName evidence="2">Glycosyltransferase sugar-binding region containing DXD motif-containing protein</fullName>
    </submittedName>
</protein>
<proteinExistence type="predicted"/>
<dbReference type="Gene3D" id="3.90.550.20">
    <property type="match status" value="1"/>
</dbReference>
<evidence type="ECO:0000313" key="3">
    <source>
        <dbReference type="Proteomes" id="UP000199228"/>
    </source>
</evidence>
<dbReference type="PANTHER" id="PTHR32385">
    <property type="entry name" value="MANNOSYL PHOSPHORYLINOSITOL CERAMIDE SYNTHASE"/>
    <property type="match status" value="1"/>
</dbReference>
<dbReference type="InterPro" id="IPR051706">
    <property type="entry name" value="Glycosyltransferase_domain"/>
</dbReference>
<dbReference type="AlphaFoldDB" id="A0A1G6AE78"/>